<gene>
    <name evidence="1" type="ORF">SAMN05444007_10971</name>
</gene>
<evidence type="ECO:0000313" key="2">
    <source>
        <dbReference type="Proteomes" id="UP000199379"/>
    </source>
</evidence>
<keyword evidence="2" id="KW-1185">Reference proteome</keyword>
<proteinExistence type="predicted"/>
<protein>
    <submittedName>
        <fullName evidence="1">Uncharacterized protein</fullName>
    </submittedName>
</protein>
<evidence type="ECO:0000313" key="1">
    <source>
        <dbReference type="EMBL" id="SEJ94584.1"/>
    </source>
</evidence>
<dbReference type="EMBL" id="FNYD01000009">
    <property type="protein sequence ID" value="SEJ94584.1"/>
    <property type="molecule type" value="Genomic_DNA"/>
</dbReference>
<accession>A0A1H7CZJ2</accession>
<organism evidence="1 2">
    <name type="scientific">Cribrihabitans marinus</name>
    <dbReference type="NCBI Taxonomy" id="1227549"/>
    <lineage>
        <taxon>Bacteria</taxon>
        <taxon>Pseudomonadati</taxon>
        <taxon>Pseudomonadota</taxon>
        <taxon>Alphaproteobacteria</taxon>
        <taxon>Rhodobacterales</taxon>
        <taxon>Paracoccaceae</taxon>
        <taxon>Cribrihabitans</taxon>
    </lineage>
</organism>
<dbReference type="AlphaFoldDB" id="A0A1H7CZJ2"/>
<dbReference type="Proteomes" id="UP000199379">
    <property type="component" value="Unassembled WGS sequence"/>
</dbReference>
<dbReference type="RefSeq" id="WP_177175476.1">
    <property type="nucleotide sequence ID" value="NZ_BMGV01000009.1"/>
</dbReference>
<sequence length="47" mass="5209">MFGLLRLPILVLIAFVAGMFYERNAHTDRCLDAGGRVVDDLCQGGQR</sequence>
<reference evidence="1 2" key="1">
    <citation type="submission" date="2016-10" db="EMBL/GenBank/DDBJ databases">
        <authorList>
            <person name="de Groot N.N."/>
        </authorList>
    </citation>
    <scope>NUCLEOTIDE SEQUENCE [LARGE SCALE GENOMIC DNA]</scope>
    <source>
        <strain evidence="1 2">DSM 29340</strain>
    </source>
</reference>
<name>A0A1H7CZJ2_9RHOB</name>